<protein>
    <submittedName>
        <fullName evidence="7">Pyridoxal phosphate-dependent aminotransferase</fullName>
    </submittedName>
</protein>
<gene>
    <name evidence="7" type="ORF">MTX78_03625</name>
</gene>
<feature type="domain" description="Aminotransferase class I/classII large" evidence="6">
    <location>
        <begin position="35"/>
        <end position="373"/>
    </location>
</feature>
<dbReference type="InterPro" id="IPR050596">
    <property type="entry name" value="AspAT/PAT-like"/>
</dbReference>
<name>A0ABY4D3A1_9BACT</name>
<dbReference type="Pfam" id="PF00155">
    <property type="entry name" value="Aminotran_1_2"/>
    <property type="match status" value="1"/>
</dbReference>
<comment type="similarity">
    <text evidence="2">Belongs to the class-I pyridoxal-phosphate-dependent aminotransferase family.</text>
</comment>
<dbReference type="InterPro" id="IPR004839">
    <property type="entry name" value="Aminotransferase_I/II_large"/>
</dbReference>
<evidence type="ECO:0000259" key="6">
    <source>
        <dbReference type="Pfam" id="PF00155"/>
    </source>
</evidence>
<dbReference type="InterPro" id="IPR015424">
    <property type="entry name" value="PyrdxlP-dep_Trfase"/>
</dbReference>
<dbReference type="GO" id="GO:0008483">
    <property type="term" value="F:transaminase activity"/>
    <property type="evidence" value="ECO:0007669"/>
    <property type="project" value="UniProtKB-KW"/>
</dbReference>
<keyword evidence="4" id="KW-0808">Transferase</keyword>
<reference evidence="7 8" key="1">
    <citation type="submission" date="2022-03" db="EMBL/GenBank/DDBJ databases">
        <title>Hymenobactersp. isolated from the air.</title>
        <authorList>
            <person name="Won M."/>
            <person name="Kwon S.-W."/>
        </authorList>
    </citation>
    <scope>NUCLEOTIDE SEQUENCE [LARGE SCALE GENOMIC DNA]</scope>
    <source>
        <strain evidence="7 8">KACC 21982</strain>
    </source>
</reference>
<sequence>MLQVSQRGQDIPASPFRKMTPFADAAKRRGLTVHHLNIGQPDIETPPAVMAAVQQVDIRVLEYSPSAGHLSYRLKLADYYQRAGINVTANDLLITTGGSEAILFALMCCLNPGDELIVPEPFYGNYTAFAVAAGITLVPVTSYIEDGFALPPLTDFEQVITPRTRAIMICNPNNPTGYVYSRAELTGVLELCRKHDLFLLSDEAYREFCYDAPYISALHLPDADQHVVLLDTISKRYSACGARIGAFVTKNKDLQEAALRFAQMRVSPPGLAQLLGEAATDLPDSYFDLTKAEYQARRDLLVARLRQMPGVFCPTPGGAFYVLCHLPVDDTDRFAQWLLEKFEHNGETLMVSPAAGFYATPGLGQQQIRLAYVVNQTSINRAMDCLALALQQYPGRIEPQAQAQDVQKAQAHA</sequence>
<evidence type="ECO:0000256" key="1">
    <source>
        <dbReference type="ARBA" id="ARBA00001933"/>
    </source>
</evidence>
<dbReference type="InterPro" id="IPR015421">
    <property type="entry name" value="PyrdxlP-dep_Trfase_major"/>
</dbReference>
<dbReference type="Proteomes" id="UP000831113">
    <property type="component" value="Chromosome"/>
</dbReference>
<dbReference type="CDD" id="cd00609">
    <property type="entry name" value="AAT_like"/>
    <property type="match status" value="1"/>
</dbReference>
<dbReference type="EMBL" id="CP094669">
    <property type="protein sequence ID" value="UOG75689.1"/>
    <property type="molecule type" value="Genomic_DNA"/>
</dbReference>
<evidence type="ECO:0000256" key="2">
    <source>
        <dbReference type="ARBA" id="ARBA00007441"/>
    </source>
</evidence>
<organism evidence="7 8">
    <name type="scientific">Hymenobacter tibetensis</name>
    <dbReference type="NCBI Taxonomy" id="497967"/>
    <lineage>
        <taxon>Bacteria</taxon>
        <taxon>Pseudomonadati</taxon>
        <taxon>Bacteroidota</taxon>
        <taxon>Cytophagia</taxon>
        <taxon>Cytophagales</taxon>
        <taxon>Hymenobacteraceae</taxon>
        <taxon>Hymenobacter</taxon>
    </lineage>
</organism>
<dbReference type="SUPFAM" id="SSF53383">
    <property type="entry name" value="PLP-dependent transferases"/>
    <property type="match status" value="1"/>
</dbReference>
<dbReference type="InterPro" id="IPR015422">
    <property type="entry name" value="PyrdxlP-dep_Trfase_small"/>
</dbReference>
<proteinExistence type="inferred from homology"/>
<keyword evidence="8" id="KW-1185">Reference proteome</keyword>
<evidence type="ECO:0000313" key="8">
    <source>
        <dbReference type="Proteomes" id="UP000831113"/>
    </source>
</evidence>
<dbReference type="RefSeq" id="WP_243799992.1">
    <property type="nucleotide sequence ID" value="NZ_CP094669.1"/>
</dbReference>
<dbReference type="NCBIfam" id="NF005744">
    <property type="entry name" value="PRK07568.1"/>
    <property type="match status" value="1"/>
</dbReference>
<dbReference type="Gene3D" id="3.40.640.10">
    <property type="entry name" value="Type I PLP-dependent aspartate aminotransferase-like (Major domain)"/>
    <property type="match status" value="1"/>
</dbReference>
<evidence type="ECO:0000256" key="5">
    <source>
        <dbReference type="ARBA" id="ARBA00022898"/>
    </source>
</evidence>
<keyword evidence="5" id="KW-0663">Pyridoxal phosphate</keyword>
<evidence type="ECO:0000313" key="7">
    <source>
        <dbReference type="EMBL" id="UOG75689.1"/>
    </source>
</evidence>
<keyword evidence="3 7" id="KW-0032">Aminotransferase</keyword>
<comment type="cofactor">
    <cofactor evidence="1">
        <name>pyridoxal 5'-phosphate</name>
        <dbReference type="ChEBI" id="CHEBI:597326"/>
    </cofactor>
</comment>
<evidence type="ECO:0000256" key="4">
    <source>
        <dbReference type="ARBA" id="ARBA00022679"/>
    </source>
</evidence>
<evidence type="ECO:0000256" key="3">
    <source>
        <dbReference type="ARBA" id="ARBA00022576"/>
    </source>
</evidence>
<dbReference type="PANTHER" id="PTHR46383">
    <property type="entry name" value="ASPARTATE AMINOTRANSFERASE"/>
    <property type="match status" value="1"/>
</dbReference>
<accession>A0ABY4D3A1</accession>
<dbReference type="Gene3D" id="3.90.1150.10">
    <property type="entry name" value="Aspartate Aminotransferase, domain 1"/>
    <property type="match status" value="1"/>
</dbReference>